<evidence type="ECO:0000313" key="3">
    <source>
        <dbReference type="Proteomes" id="UP001387364"/>
    </source>
</evidence>
<dbReference type="InterPro" id="IPR036866">
    <property type="entry name" value="RibonucZ/Hydroxyglut_hydro"/>
</dbReference>
<sequence length="322" mass="36453">MNVERFGDISKITLPTTFSVGDVNVYVVKGDRLTLVDAGVKTKASWEALVYGLSQLGYAPKDLEQVVLTHHHPDHVGLLDFLPDGIDVIGHKYCANWLSRDESYLKEYVEFLRALYLQFGLKEVEFPLSQIGATLKVSCEQSKLTQVMQEGERLFGMDEWTVYETLGHAQSHLVFFREKDGSLLAGDHVLATISSNPILEPPLIKNAARPKPLVQYNHSLKKMLELPIHIAYTGHGTEVKDTHELVNRRLARQHERAMSVYEMLKEKPMTAFQVCQQLFPAVYQKEIALTLSQSVGQLDYLQEIGHIEAQMNDEGVLYFVPL</sequence>
<dbReference type="SUPFAM" id="SSF56281">
    <property type="entry name" value="Metallo-hydrolase/oxidoreductase"/>
    <property type="match status" value="1"/>
</dbReference>
<dbReference type="PANTHER" id="PTHR23131:SF4">
    <property type="entry name" value="METALLO-BETA-LACTAMASE SUPERFAMILY POTEIN"/>
    <property type="match status" value="1"/>
</dbReference>
<gene>
    <name evidence="2" type="ORF">WDJ61_11835</name>
</gene>
<dbReference type="Gene3D" id="3.60.15.10">
    <property type="entry name" value="Ribonuclease Z/Hydroxyacylglutathione hydrolase-like"/>
    <property type="match status" value="1"/>
</dbReference>
<dbReference type="RefSeq" id="WP_338749960.1">
    <property type="nucleotide sequence ID" value="NZ_CP147404.1"/>
</dbReference>
<evidence type="ECO:0000313" key="2">
    <source>
        <dbReference type="EMBL" id="WXB91954.1"/>
    </source>
</evidence>
<proteinExistence type="predicted"/>
<dbReference type="EMBL" id="CP147404">
    <property type="protein sequence ID" value="WXB91954.1"/>
    <property type="molecule type" value="Genomic_DNA"/>
</dbReference>
<keyword evidence="3" id="KW-1185">Reference proteome</keyword>
<dbReference type="Proteomes" id="UP001387364">
    <property type="component" value="Chromosome"/>
</dbReference>
<protein>
    <submittedName>
        <fullName evidence="2">MBL fold metallo-hydrolase</fullName>
    </submittedName>
</protein>
<dbReference type="InterPro" id="IPR050662">
    <property type="entry name" value="Sec-metab_biosynth-thioest"/>
</dbReference>
<dbReference type="SMART" id="SM00849">
    <property type="entry name" value="Lactamase_B"/>
    <property type="match status" value="1"/>
</dbReference>
<evidence type="ECO:0000259" key="1">
    <source>
        <dbReference type="SMART" id="SM00849"/>
    </source>
</evidence>
<organism evidence="2 3">
    <name type="scientific">Bacillus kandeliae</name>
    <dbReference type="NCBI Taxonomy" id="3129297"/>
    <lineage>
        <taxon>Bacteria</taxon>
        <taxon>Bacillati</taxon>
        <taxon>Bacillota</taxon>
        <taxon>Bacilli</taxon>
        <taxon>Bacillales</taxon>
        <taxon>Bacillaceae</taxon>
        <taxon>Bacillus</taxon>
    </lineage>
</organism>
<accession>A0ABZ2N319</accession>
<dbReference type="PANTHER" id="PTHR23131">
    <property type="entry name" value="ENDORIBONUCLEASE LACTB2"/>
    <property type="match status" value="1"/>
</dbReference>
<dbReference type="Pfam" id="PF00753">
    <property type="entry name" value="Lactamase_B"/>
    <property type="match status" value="1"/>
</dbReference>
<reference evidence="2 3" key="1">
    <citation type="submission" date="2024-02" db="EMBL/GenBank/DDBJ databases">
        <title>Seven novel Bacillus-like species.</title>
        <authorList>
            <person name="Liu G."/>
        </authorList>
    </citation>
    <scope>NUCLEOTIDE SEQUENCE [LARGE SCALE GENOMIC DNA]</scope>
    <source>
        <strain evidence="2 3">FJAT-52991</strain>
    </source>
</reference>
<name>A0ABZ2N319_9BACI</name>
<dbReference type="InterPro" id="IPR001279">
    <property type="entry name" value="Metallo-B-lactamas"/>
</dbReference>
<feature type="domain" description="Metallo-beta-lactamase" evidence="1">
    <location>
        <begin position="22"/>
        <end position="235"/>
    </location>
</feature>